<dbReference type="GO" id="GO:0016020">
    <property type="term" value="C:membrane"/>
    <property type="evidence" value="ECO:0007669"/>
    <property type="project" value="UniProtKB-SubCell"/>
</dbReference>
<protein>
    <submittedName>
        <fullName evidence="7">Uncharacterized protein</fullName>
    </submittedName>
</protein>
<dbReference type="InterPro" id="IPR046956">
    <property type="entry name" value="RLP23-like"/>
</dbReference>
<dbReference type="Proteomes" id="UP000607653">
    <property type="component" value="Unassembled WGS sequence"/>
</dbReference>
<dbReference type="InterPro" id="IPR001611">
    <property type="entry name" value="Leu-rich_rpt"/>
</dbReference>
<keyword evidence="4" id="KW-1133">Transmembrane helix</keyword>
<name>A0A822XP83_NELNU</name>
<comment type="subcellular location">
    <subcellularLocation>
        <location evidence="1">Membrane</location>
        <topology evidence="1">Single-pass type I membrane protein</topology>
    </subcellularLocation>
</comment>
<organism evidence="7 8">
    <name type="scientific">Nelumbo nucifera</name>
    <name type="common">Sacred lotus</name>
    <dbReference type="NCBI Taxonomy" id="4432"/>
    <lineage>
        <taxon>Eukaryota</taxon>
        <taxon>Viridiplantae</taxon>
        <taxon>Streptophyta</taxon>
        <taxon>Embryophyta</taxon>
        <taxon>Tracheophyta</taxon>
        <taxon>Spermatophyta</taxon>
        <taxon>Magnoliopsida</taxon>
        <taxon>Proteales</taxon>
        <taxon>Nelumbonaceae</taxon>
        <taxon>Nelumbo</taxon>
    </lineage>
</organism>
<dbReference type="AlphaFoldDB" id="A0A822XP83"/>
<dbReference type="PRINTS" id="PR00019">
    <property type="entry name" value="LEURICHRPT"/>
</dbReference>
<evidence type="ECO:0000256" key="4">
    <source>
        <dbReference type="ARBA" id="ARBA00022989"/>
    </source>
</evidence>
<keyword evidence="6" id="KW-0325">Glycoprotein</keyword>
<proteinExistence type="predicted"/>
<keyword evidence="5" id="KW-0472">Membrane</keyword>
<evidence type="ECO:0000256" key="5">
    <source>
        <dbReference type="ARBA" id="ARBA00023136"/>
    </source>
</evidence>
<dbReference type="Pfam" id="PF00560">
    <property type="entry name" value="LRR_1"/>
    <property type="match status" value="2"/>
</dbReference>
<keyword evidence="2" id="KW-0812">Transmembrane</keyword>
<dbReference type="EMBL" id="DUZY01000001">
    <property type="protein sequence ID" value="DAD19308.1"/>
    <property type="molecule type" value="Genomic_DNA"/>
</dbReference>
<dbReference type="SUPFAM" id="SSF52058">
    <property type="entry name" value="L domain-like"/>
    <property type="match status" value="1"/>
</dbReference>
<evidence type="ECO:0000256" key="2">
    <source>
        <dbReference type="ARBA" id="ARBA00022692"/>
    </source>
</evidence>
<dbReference type="PANTHER" id="PTHR48063:SF98">
    <property type="entry name" value="LRR RECEPTOR-LIKE SERINE_THREONINE-PROTEIN KINASE FLS2"/>
    <property type="match status" value="1"/>
</dbReference>
<evidence type="ECO:0000256" key="3">
    <source>
        <dbReference type="ARBA" id="ARBA00022729"/>
    </source>
</evidence>
<evidence type="ECO:0000313" key="8">
    <source>
        <dbReference type="Proteomes" id="UP000607653"/>
    </source>
</evidence>
<evidence type="ECO:0000256" key="6">
    <source>
        <dbReference type="ARBA" id="ARBA00023180"/>
    </source>
</evidence>
<dbReference type="PANTHER" id="PTHR48063">
    <property type="entry name" value="LRR RECEPTOR-LIKE KINASE"/>
    <property type="match status" value="1"/>
</dbReference>
<evidence type="ECO:0000313" key="7">
    <source>
        <dbReference type="EMBL" id="DAD19308.1"/>
    </source>
</evidence>
<evidence type="ECO:0000256" key="1">
    <source>
        <dbReference type="ARBA" id="ARBA00004479"/>
    </source>
</evidence>
<accession>A0A822XP83</accession>
<sequence>MAHNEKSNFTDLSFFTAGGSFKDGALVWWKGAEFDYQVTLRLMKSIDLSSNNLSGEIPTEVTTLVDLLSLNLSRNHLTGAIPTNIGHLSMLESIS</sequence>
<gene>
    <name evidence="7" type="ORF">HUJ06_020771</name>
</gene>
<keyword evidence="3" id="KW-0732">Signal</keyword>
<reference evidence="7 8" key="1">
    <citation type="journal article" date="2020" name="Mol. Biol. Evol.">
        <title>Distinct Expression and Methylation Patterns for Genes with Different Fates following a Single Whole-Genome Duplication in Flowering Plants.</title>
        <authorList>
            <person name="Shi T."/>
            <person name="Rahmani R.S."/>
            <person name="Gugger P.F."/>
            <person name="Wang M."/>
            <person name="Li H."/>
            <person name="Zhang Y."/>
            <person name="Li Z."/>
            <person name="Wang Q."/>
            <person name="Van de Peer Y."/>
            <person name="Marchal K."/>
            <person name="Chen J."/>
        </authorList>
    </citation>
    <scope>NUCLEOTIDE SEQUENCE [LARGE SCALE GENOMIC DNA]</scope>
    <source>
        <tissue evidence="7">Leaf</tissue>
    </source>
</reference>
<dbReference type="InterPro" id="IPR032675">
    <property type="entry name" value="LRR_dom_sf"/>
</dbReference>
<keyword evidence="8" id="KW-1185">Reference proteome</keyword>
<comment type="caution">
    <text evidence="7">The sequence shown here is derived from an EMBL/GenBank/DDBJ whole genome shotgun (WGS) entry which is preliminary data.</text>
</comment>
<dbReference type="Gene3D" id="3.80.10.10">
    <property type="entry name" value="Ribonuclease Inhibitor"/>
    <property type="match status" value="1"/>
</dbReference>